<protein>
    <recommendedName>
        <fullName evidence="3">tRNA(Met) cytidine acetate ligase</fullName>
        <ecNumber evidence="3">6.3.4.-</ecNumber>
    </recommendedName>
</protein>
<gene>
    <name evidence="3" type="primary">tmcAL</name>
    <name evidence="4" type="ORF">ATZ33_09445</name>
    <name evidence="5" type="ORF">RV15_GL003665</name>
</gene>
<dbReference type="OrthoDB" id="9769796at2"/>
<evidence type="ECO:0000313" key="5">
    <source>
        <dbReference type="EMBL" id="OJG92020.1"/>
    </source>
</evidence>
<dbReference type="GO" id="GO:0005524">
    <property type="term" value="F:ATP binding"/>
    <property type="evidence" value="ECO:0007669"/>
    <property type="project" value="UniProtKB-KW"/>
</dbReference>
<keyword evidence="3" id="KW-0820">tRNA-binding</keyword>
<dbReference type="PANTHER" id="PTHR37825">
    <property type="entry name" value="TRNA(MET) CYTIDINE ACETATE LIGASE"/>
    <property type="match status" value="1"/>
</dbReference>
<comment type="caution">
    <text evidence="3">Lacks conserved residue(s) required for the propagation of feature annotation.</text>
</comment>
<dbReference type="AlphaFoldDB" id="A0A0S3KBB2"/>
<comment type="function">
    <text evidence="3">Catalyzes the formation of N(4)-acetylcytidine (ac(4)C) at the wobble position of elongator tRNA(Met), using acetate and ATP as substrates. First activates an acetate ion to form acetyladenylate (Ac-AMP) and then transfers the acetyl group to tRNA to form ac(4)C34.</text>
</comment>
<comment type="subcellular location">
    <subcellularLocation>
        <location evidence="3">Cytoplasm</location>
    </subcellularLocation>
</comment>
<keyword evidence="3" id="KW-0067">ATP-binding</keyword>
<dbReference type="GO" id="GO:0006400">
    <property type="term" value="P:tRNA modification"/>
    <property type="evidence" value="ECO:0007669"/>
    <property type="project" value="UniProtKB-UniRule"/>
</dbReference>
<dbReference type="KEGG" id="ess:ATZ33_09445"/>
<comment type="similarity">
    <text evidence="3">Belongs to the TmcAL family.</text>
</comment>
<feature type="binding site" evidence="3">
    <location>
        <position position="101"/>
    </location>
    <ligand>
        <name>ATP</name>
        <dbReference type="ChEBI" id="CHEBI:30616"/>
    </ligand>
</feature>
<dbReference type="RefSeq" id="WP_071877575.1">
    <property type="nucleotide sequence ID" value="NZ_JXLC01000009.1"/>
</dbReference>
<dbReference type="EC" id="6.3.4.-" evidence="3"/>
<feature type="binding site" evidence="3">
    <location>
        <begin position="7"/>
        <end position="20"/>
    </location>
    <ligand>
        <name>ATP</name>
        <dbReference type="ChEBI" id="CHEBI:30616"/>
    </ligand>
</feature>
<keyword evidence="2 3" id="KW-0819">tRNA processing</keyword>
<dbReference type="GO" id="GO:0005737">
    <property type="term" value="C:cytoplasm"/>
    <property type="evidence" value="ECO:0007669"/>
    <property type="project" value="UniProtKB-SubCell"/>
</dbReference>
<keyword evidence="3" id="KW-0963">Cytoplasm</keyword>
<organism evidence="5 7">
    <name type="scientific">Enterococcus silesiacus</name>
    <dbReference type="NCBI Taxonomy" id="332949"/>
    <lineage>
        <taxon>Bacteria</taxon>
        <taxon>Bacillati</taxon>
        <taxon>Bacillota</taxon>
        <taxon>Bacilli</taxon>
        <taxon>Lactobacillales</taxon>
        <taxon>Enterococcaceae</taxon>
        <taxon>Enterococcus</taxon>
    </lineage>
</organism>
<dbReference type="PANTHER" id="PTHR37825:SF1">
    <property type="entry name" value="TRNA(MET) CYTIDINE ACETATE LIGASE"/>
    <property type="match status" value="1"/>
</dbReference>
<dbReference type="InterPro" id="IPR008513">
    <property type="entry name" value="tRNA(Met)_cyd_acetate_ligase"/>
</dbReference>
<feature type="binding site" evidence="3">
    <location>
        <position position="161"/>
    </location>
    <ligand>
        <name>ATP</name>
        <dbReference type="ChEBI" id="CHEBI:30616"/>
    </ligand>
</feature>
<dbReference type="InterPro" id="IPR014729">
    <property type="entry name" value="Rossmann-like_a/b/a_fold"/>
</dbReference>
<accession>A0A0S3KBB2</accession>
<dbReference type="EMBL" id="JXLC01000009">
    <property type="protein sequence ID" value="OJG92020.1"/>
    <property type="molecule type" value="Genomic_DNA"/>
</dbReference>
<comment type="catalytic activity">
    <reaction evidence="3">
        <text>cytidine(34) in elongator tRNA(Met) + acetate + ATP = N(4)-acetylcytidine(34) in elongator tRNA(Met) + AMP + diphosphate</text>
        <dbReference type="Rhea" id="RHEA:58144"/>
        <dbReference type="Rhea" id="RHEA-COMP:10693"/>
        <dbReference type="Rhea" id="RHEA-COMP:10694"/>
        <dbReference type="ChEBI" id="CHEBI:30089"/>
        <dbReference type="ChEBI" id="CHEBI:30616"/>
        <dbReference type="ChEBI" id="CHEBI:33019"/>
        <dbReference type="ChEBI" id="CHEBI:74900"/>
        <dbReference type="ChEBI" id="CHEBI:82748"/>
        <dbReference type="ChEBI" id="CHEBI:456215"/>
    </reaction>
</comment>
<dbReference type="HAMAP" id="MF_01539">
    <property type="entry name" value="TmcAL"/>
    <property type="match status" value="1"/>
</dbReference>
<dbReference type="NCBIfam" id="NF010191">
    <property type="entry name" value="PRK13670.1"/>
    <property type="match status" value="1"/>
</dbReference>
<proteinExistence type="inferred from homology"/>
<evidence type="ECO:0000256" key="3">
    <source>
        <dbReference type="HAMAP-Rule" id="MF_01539"/>
    </source>
</evidence>
<evidence type="ECO:0000313" key="4">
    <source>
        <dbReference type="EMBL" id="ALS01587.1"/>
    </source>
</evidence>
<keyword evidence="1 3" id="KW-0436">Ligase</keyword>
<keyword evidence="3" id="KW-0547">Nucleotide-binding</keyword>
<dbReference type="EMBL" id="CP013614">
    <property type="protein sequence ID" value="ALS01587.1"/>
    <property type="molecule type" value="Genomic_DNA"/>
</dbReference>
<keyword evidence="6" id="KW-1185">Reference proteome</keyword>
<evidence type="ECO:0000313" key="6">
    <source>
        <dbReference type="Proteomes" id="UP000065511"/>
    </source>
</evidence>
<reference evidence="4 6" key="2">
    <citation type="submission" date="2015-12" db="EMBL/GenBank/DDBJ databases">
        <authorList>
            <person name="Lauer A."/>
            <person name="Humrighouse B."/>
            <person name="Loparev V."/>
            <person name="Shewmaker P.L."/>
            <person name="Whitney A.M."/>
            <person name="McLaughlin R.W."/>
        </authorList>
    </citation>
    <scope>NUCLEOTIDE SEQUENCE [LARGE SCALE GENOMIC DNA]</scope>
    <source>
        <strain evidence="4 6">LMG 23085</strain>
    </source>
</reference>
<dbReference type="GO" id="GO:0000049">
    <property type="term" value="F:tRNA binding"/>
    <property type="evidence" value="ECO:0007669"/>
    <property type="project" value="UniProtKB-KW"/>
</dbReference>
<feature type="binding site" evidence="3">
    <location>
        <position position="186"/>
    </location>
    <ligand>
        <name>ATP</name>
        <dbReference type="ChEBI" id="CHEBI:30616"/>
    </ligand>
</feature>
<sequence>MKSCGIIVEYNPFHNGHQYHAKMAREMSGAEVVIAVMSGNFLQRGEPAIIDKWTRAKEALNHGVDLVIELPFAYAVQSADYFAAGGVKLLHALHCEALCFGTDNQSEMDYEQFGHFVKKHQIEINQQYQIIKNNGMSYPQQMTEVFRALYPNSGLDFSSPNHILGLSYAKENANYEKPMKLYPLKREQAGYHDTNIYQNFASATAIRKAVFSDELAQIKQVLPEEVAIDLANSPTVSWEDYWPLLKYKLISSSIAELQEIYQMKEGIEYRLQEAAKVSDSFRTFMEQAKTKRYTWTRLQRLATYILTNVKQQEIANSWKHSHLQVLGFTEQGQRFLREEKKNLALPLITKVSKNLKSQLALDIKSNQIYLLGDERILEQSFGRFPIRIS</sequence>
<dbReference type="Proteomes" id="UP000183039">
    <property type="component" value="Unassembled WGS sequence"/>
</dbReference>
<evidence type="ECO:0000256" key="2">
    <source>
        <dbReference type="ARBA" id="ARBA00022694"/>
    </source>
</evidence>
<reference evidence="5 7" key="1">
    <citation type="submission" date="2014-12" db="EMBL/GenBank/DDBJ databases">
        <title>Draft genome sequences of 29 type strains of Enterococci.</title>
        <authorList>
            <person name="Zhong Z."/>
            <person name="Sun Z."/>
            <person name="Liu W."/>
            <person name="Zhang W."/>
            <person name="Zhang H."/>
        </authorList>
    </citation>
    <scope>NUCLEOTIDE SEQUENCE [LARGE SCALE GENOMIC DNA]</scope>
    <source>
        <strain evidence="5 7">DSM 22801</strain>
    </source>
</reference>
<dbReference type="SUPFAM" id="SSF52374">
    <property type="entry name" value="Nucleotidylyl transferase"/>
    <property type="match status" value="1"/>
</dbReference>
<evidence type="ECO:0000313" key="7">
    <source>
        <dbReference type="Proteomes" id="UP000183039"/>
    </source>
</evidence>
<evidence type="ECO:0000256" key="1">
    <source>
        <dbReference type="ARBA" id="ARBA00022598"/>
    </source>
</evidence>
<dbReference type="Proteomes" id="UP000065511">
    <property type="component" value="Chromosome"/>
</dbReference>
<dbReference type="Pfam" id="PF05636">
    <property type="entry name" value="HIGH_NTase1"/>
    <property type="match status" value="1"/>
</dbReference>
<dbReference type="GO" id="GO:0016879">
    <property type="term" value="F:ligase activity, forming carbon-nitrogen bonds"/>
    <property type="evidence" value="ECO:0007669"/>
    <property type="project" value="UniProtKB-UniRule"/>
</dbReference>
<keyword evidence="3" id="KW-0694">RNA-binding</keyword>
<name>A0A0S3KBB2_9ENTE</name>
<dbReference type="Gene3D" id="3.40.50.620">
    <property type="entry name" value="HUPs"/>
    <property type="match status" value="1"/>
</dbReference>